<dbReference type="Gramene" id="PRQ52603">
    <property type="protein sequence ID" value="PRQ52603"/>
    <property type="gene ID" value="RchiOBHm_Chr2g0157301"/>
</dbReference>
<proteinExistence type="predicted"/>
<dbReference type="EMBL" id="PDCK01000040">
    <property type="protein sequence ID" value="PRQ52603.1"/>
    <property type="molecule type" value="Genomic_DNA"/>
</dbReference>
<dbReference type="AlphaFoldDB" id="A0A2P6S1Q1"/>
<evidence type="ECO:0000256" key="1">
    <source>
        <dbReference type="SAM" id="MobiDB-lite"/>
    </source>
</evidence>
<organism evidence="2 3">
    <name type="scientific">Rosa chinensis</name>
    <name type="common">China rose</name>
    <dbReference type="NCBI Taxonomy" id="74649"/>
    <lineage>
        <taxon>Eukaryota</taxon>
        <taxon>Viridiplantae</taxon>
        <taxon>Streptophyta</taxon>
        <taxon>Embryophyta</taxon>
        <taxon>Tracheophyta</taxon>
        <taxon>Spermatophyta</taxon>
        <taxon>Magnoliopsida</taxon>
        <taxon>eudicotyledons</taxon>
        <taxon>Gunneridae</taxon>
        <taxon>Pentapetalae</taxon>
        <taxon>rosids</taxon>
        <taxon>fabids</taxon>
        <taxon>Rosales</taxon>
        <taxon>Rosaceae</taxon>
        <taxon>Rosoideae</taxon>
        <taxon>Rosoideae incertae sedis</taxon>
        <taxon>Rosa</taxon>
    </lineage>
</organism>
<name>A0A2P6S1Q1_ROSCH</name>
<feature type="compositionally biased region" description="Basic and acidic residues" evidence="1">
    <location>
        <begin position="34"/>
        <end position="50"/>
    </location>
</feature>
<protein>
    <submittedName>
        <fullName evidence="2">Uncharacterized protein</fullName>
    </submittedName>
</protein>
<feature type="region of interest" description="Disordered" evidence="1">
    <location>
        <begin position="34"/>
        <end position="57"/>
    </location>
</feature>
<gene>
    <name evidence="2" type="ORF">RchiOBHm_Chr2g0157301</name>
</gene>
<accession>A0A2P6S1Q1</accession>
<keyword evidence="3" id="KW-1185">Reference proteome</keyword>
<sequence length="57" mass="6535">MCSHLSLLPLACDEVHGMCMKCTAYILAYRQQQKVREGREPKLQRGESRNNSKGLRV</sequence>
<reference evidence="2 3" key="1">
    <citation type="journal article" date="2018" name="Nat. Genet.">
        <title>The Rosa genome provides new insights in the design of modern roses.</title>
        <authorList>
            <person name="Bendahmane M."/>
        </authorList>
    </citation>
    <scope>NUCLEOTIDE SEQUENCE [LARGE SCALE GENOMIC DNA]</scope>
    <source>
        <strain evidence="3">cv. Old Blush</strain>
    </source>
</reference>
<evidence type="ECO:0000313" key="2">
    <source>
        <dbReference type="EMBL" id="PRQ52603.1"/>
    </source>
</evidence>
<evidence type="ECO:0000313" key="3">
    <source>
        <dbReference type="Proteomes" id="UP000238479"/>
    </source>
</evidence>
<dbReference type="Proteomes" id="UP000238479">
    <property type="component" value="Chromosome 2"/>
</dbReference>
<comment type="caution">
    <text evidence="2">The sequence shown here is derived from an EMBL/GenBank/DDBJ whole genome shotgun (WGS) entry which is preliminary data.</text>
</comment>